<gene>
    <name evidence="2" type="ORF">COW82_02085</name>
</gene>
<dbReference type="Proteomes" id="UP000231276">
    <property type="component" value="Unassembled WGS sequence"/>
</dbReference>
<evidence type="ECO:0000259" key="1">
    <source>
        <dbReference type="Pfam" id="PF13200"/>
    </source>
</evidence>
<accession>A0A2H0DW63</accession>
<dbReference type="InterPro" id="IPR025275">
    <property type="entry name" value="DUF4015"/>
</dbReference>
<sequence>MKSKFRRGLFNGRITFYGFLAASAFAVFFAVPQIVSIKYDSLSLADSEEVAEEADLPEEENKFKAVYLKTPDSVKAVYMTSWVAGTQSLREHIVKLIDETELNAVVIDIKDDTGRISFETEDEYLNEIGSAEIRIPDIKEFIKYLNDKEIYAIGRISAFQDPHLIKLRPDLAVKRKSDGAVWKDRKGIGWLDAGSRETWDYIVKIAKEAHRVGFDELNFDYIRFPSDGNMRDIYYPFSEEKVLSDIDFGKADILKDFFAYLDKETQELGVPISADLFGMTATNKDDLNIGQVLENALPYFDYIAPMVYPSHYPVGFRGYSDVNAHPYEIVNFSMTEAVRRVNELRDILASSTPASKVISKLKPGQLRPWLQDNDYPIHYTADMVRAQIQATYDAGLNSWMLWDAANTYTKSALEPAMDAAPAP</sequence>
<feature type="domain" description="DUF4015" evidence="1">
    <location>
        <begin position="76"/>
        <end position="408"/>
    </location>
</feature>
<dbReference type="SUPFAM" id="SSF51445">
    <property type="entry name" value="(Trans)glycosidases"/>
    <property type="match status" value="1"/>
</dbReference>
<evidence type="ECO:0000313" key="2">
    <source>
        <dbReference type="EMBL" id="PIP86423.1"/>
    </source>
</evidence>
<protein>
    <recommendedName>
        <fullName evidence="1">DUF4015 domain-containing protein</fullName>
    </recommendedName>
</protein>
<dbReference type="InterPro" id="IPR017853">
    <property type="entry name" value="GH"/>
</dbReference>
<reference evidence="2 3" key="1">
    <citation type="submission" date="2017-09" db="EMBL/GenBank/DDBJ databases">
        <title>Depth-based differentiation of microbial function through sediment-hosted aquifers and enrichment of novel symbionts in the deep terrestrial subsurface.</title>
        <authorList>
            <person name="Probst A.J."/>
            <person name="Ladd B."/>
            <person name="Jarett J.K."/>
            <person name="Geller-Mcgrath D.E."/>
            <person name="Sieber C.M."/>
            <person name="Emerson J.B."/>
            <person name="Anantharaman K."/>
            <person name="Thomas B.C."/>
            <person name="Malmstrom R."/>
            <person name="Stieglmeier M."/>
            <person name="Klingl A."/>
            <person name="Woyke T."/>
            <person name="Ryan C.M."/>
            <person name="Banfield J.F."/>
        </authorList>
    </citation>
    <scope>NUCLEOTIDE SEQUENCE [LARGE SCALE GENOMIC DNA]</scope>
    <source>
        <strain evidence="2">CG22_combo_CG10-13_8_21_14_all_43_18</strain>
    </source>
</reference>
<proteinExistence type="predicted"/>
<evidence type="ECO:0000313" key="3">
    <source>
        <dbReference type="Proteomes" id="UP000231276"/>
    </source>
</evidence>
<dbReference type="Pfam" id="PF13200">
    <property type="entry name" value="DUF4015"/>
    <property type="match status" value="1"/>
</dbReference>
<dbReference type="AlphaFoldDB" id="A0A2H0DW63"/>
<comment type="caution">
    <text evidence="2">The sequence shown here is derived from an EMBL/GenBank/DDBJ whole genome shotgun (WGS) entry which is preliminary data.</text>
</comment>
<dbReference type="EMBL" id="PCTS01000029">
    <property type="protein sequence ID" value="PIP86423.1"/>
    <property type="molecule type" value="Genomic_DNA"/>
</dbReference>
<organism evidence="2 3">
    <name type="scientific">Candidatus Campbellbacteria bacterium CG22_combo_CG10-13_8_21_14_all_43_18</name>
    <dbReference type="NCBI Taxonomy" id="1974530"/>
    <lineage>
        <taxon>Bacteria</taxon>
        <taxon>Candidatus Campbelliibacteriota</taxon>
    </lineage>
</organism>
<name>A0A2H0DW63_9BACT</name>